<dbReference type="PRINTS" id="PR00420">
    <property type="entry name" value="RNGMNOXGNASE"/>
</dbReference>
<keyword evidence="1" id="KW-0285">Flavoprotein</keyword>
<feature type="domain" description="FAD-binding" evidence="3">
    <location>
        <begin position="6"/>
        <end position="343"/>
    </location>
</feature>
<protein>
    <submittedName>
        <fullName evidence="4">p-hydroxybenzoate 3-monooxygenase</fullName>
    </submittedName>
</protein>
<dbReference type="PANTHER" id="PTHR43004:SF3">
    <property type="entry name" value="P-HYDROXYBENZOATE HYDROXYLASE"/>
    <property type="match status" value="1"/>
</dbReference>
<dbReference type="AlphaFoldDB" id="A0A1I6HRQ1"/>
<evidence type="ECO:0000313" key="4">
    <source>
        <dbReference type="EMBL" id="SFR57151.1"/>
    </source>
</evidence>
<sequence>MTQILKTDVTIIGGGPAGMLLSHLLGKSGIKSIVIERKTRSHVLGRIRAGMLEAGTVDVLRQAGLADRLDREAVVQEKVHYGYEGKETLVLDLKAFTGRWLTAFGQTALTEELYDSHDRAGRQLFDDVSDVRPQDLLLKPFTTFTKNGQRYRVDSEFVVGCDGSYSVCRNTIPKNLRREWVREYPFGWLAVLADVPPMPQLFYARHSEGFLLASKRTPQLSRYYVQVPVKDAVEDWSDDRFWKTIFRRLPKTYHSHVTTGPSIEKSIVPLRSYISEPMQYGRLFLAGDAAHIVPPTGAKGLNLAVSDVYYLHRALDAAYNHKDPTMLEEYSQTALRRVWSAVNLSWRLTEIMHVFPGESSLEAKLLENEFDLLLERPCKQAALAQEIVGLHL</sequence>
<dbReference type="RefSeq" id="WP_090219021.1">
    <property type="nucleotide sequence ID" value="NZ_FOYO01000001.1"/>
</dbReference>
<gene>
    <name evidence="4" type="ORF">SAMN04488002_3319</name>
</gene>
<dbReference type="SUPFAM" id="SSF51905">
    <property type="entry name" value="FAD/NAD(P)-binding domain"/>
    <property type="match status" value="1"/>
</dbReference>
<evidence type="ECO:0000256" key="1">
    <source>
        <dbReference type="ARBA" id="ARBA00022630"/>
    </source>
</evidence>
<accession>A0A1I6HRQ1</accession>
<dbReference type="GO" id="GO:0071949">
    <property type="term" value="F:FAD binding"/>
    <property type="evidence" value="ECO:0007669"/>
    <property type="project" value="InterPro"/>
</dbReference>
<reference evidence="5" key="1">
    <citation type="submission" date="2016-10" db="EMBL/GenBank/DDBJ databases">
        <authorList>
            <person name="Varghese N."/>
            <person name="Submissions S."/>
        </authorList>
    </citation>
    <scope>NUCLEOTIDE SEQUENCE [LARGE SCALE GENOMIC DNA]</scope>
    <source>
        <strain evidence="5">DSM 26921</strain>
    </source>
</reference>
<dbReference type="InterPro" id="IPR050641">
    <property type="entry name" value="RIFMO-like"/>
</dbReference>
<evidence type="ECO:0000256" key="2">
    <source>
        <dbReference type="ARBA" id="ARBA00022827"/>
    </source>
</evidence>
<keyword evidence="4" id="KW-0560">Oxidoreductase</keyword>
<dbReference type="Gene3D" id="3.50.50.60">
    <property type="entry name" value="FAD/NAD(P)-binding domain"/>
    <property type="match status" value="1"/>
</dbReference>
<dbReference type="NCBIfam" id="NF006091">
    <property type="entry name" value="PRK08243.1"/>
    <property type="match status" value="1"/>
</dbReference>
<evidence type="ECO:0000313" key="5">
    <source>
        <dbReference type="Proteomes" id="UP000199658"/>
    </source>
</evidence>
<keyword evidence="2" id="KW-0274">FAD</keyword>
<dbReference type="STRING" id="670154.SAMN04488002_3319"/>
<dbReference type="Gene3D" id="3.30.9.10">
    <property type="entry name" value="D-Amino Acid Oxidase, subunit A, domain 2"/>
    <property type="match status" value="1"/>
</dbReference>
<dbReference type="SUPFAM" id="SSF54373">
    <property type="entry name" value="FAD-linked reductases, C-terminal domain"/>
    <property type="match status" value="1"/>
</dbReference>
<dbReference type="PANTHER" id="PTHR43004">
    <property type="entry name" value="TRK SYSTEM POTASSIUM UPTAKE PROTEIN"/>
    <property type="match status" value="1"/>
</dbReference>
<dbReference type="InterPro" id="IPR036188">
    <property type="entry name" value="FAD/NAD-bd_sf"/>
</dbReference>
<name>A0A1I6HRQ1_9RHOB</name>
<keyword evidence="4" id="KW-0503">Monooxygenase</keyword>
<dbReference type="OrthoDB" id="9791689at2"/>
<proteinExistence type="predicted"/>
<dbReference type="GO" id="GO:0016709">
    <property type="term" value="F:oxidoreductase activity, acting on paired donors, with incorporation or reduction of molecular oxygen, NAD(P)H as one donor, and incorporation of one atom of oxygen"/>
    <property type="evidence" value="ECO:0007669"/>
    <property type="project" value="UniProtKB-ARBA"/>
</dbReference>
<dbReference type="Proteomes" id="UP000199658">
    <property type="component" value="Unassembled WGS sequence"/>
</dbReference>
<evidence type="ECO:0000259" key="3">
    <source>
        <dbReference type="Pfam" id="PF01494"/>
    </source>
</evidence>
<keyword evidence="5" id="KW-1185">Reference proteome</keyword>
<dbReference type="Pfam" id="PF01494">
    <property type="entry name" value="FAD_binding_3"/>
    <property type="match status" value="1"/>
</dbReference>
<dbReference type="EMBL" id="FOYO01000001">
    <property type="protein sequence ID" value="SFR57151.1"/>
    <property type="molecule type" value="Genomic_DNA"/>
</dbReference>
<dbReference type="InterPro" id="IPR002938">
    <property type="entry name" value="FAD-bd"/>
</dbReference>
<organism evidence="4 5">
    <name type="scientific">Litoreibacter janthinus</name>
    <dbReference type="NCBI Taxonomy" id="670154"/>
    <lineage>
        <taxon>Bacteria</taxon>
        <taxon>Pseudomonadati</taxon>
        <taxon>Pseudomonadota</taxon>
        <taxon>Alphaproteobacteria</taxon>
        <taxon>Rhodobacterales</taxon>
        <taxon>Roseobacteraceae</taxon>
        <taxon>Litoreibacter</taxon>
    </lineage>
</organism>